<dbReference type="SUPFAM" id="SSF111364">
    <property type="entry name" value="Tsx-like channel"/>
    <property type="match status" value="1"/>
</dbReference>
<feature type="signal peptide" evidence="2">
    <location>
        <begin position="1"/>
        <end position="24"/>
    </location>
</feature>
<dbReference type="AlphaFoldDB" id="A0A679GGH4"/>
<dbReference type="Proteomes" id="UP000501237">
    <property type="component" value="Chromosome"/>
</dbReference>
<dbReference type="Gene3D" id="2.40.230.20">
    <property type="entry name" value="Nucleoside-specific channel-forming protein, Tsx-like"/>
    <property type="match status" value="1"/>
</dbReference>
<evidence type="ECO:0000313" key="4">
    <source>
        <dbReference type="Proteomes" id="UP000501237"/>
    </source>
</evidence>
<dbReference type="InterPro" id="IPR018013">
    <property type="entry name" value="Channel_Tsx-like"/>
</dbReference>
<reference evidence="3 4" key="1">
    <citation type="journal article" date="2020" name="Microbiol. Resour. Announc.">
        <title>Complete genome sequence of Pseudomonas otitidis strain MrB4, isolated from Lake Biwa in Japan.</title>
        <authorList>
            <person name="Miyazaki K."/>
            <person name="Hase E."/>
            <person name="Maruya T."/>
        </authorList>
    </citation>
    <scope>NUCLEOTIDE SEQUENCE [LARGE SCALE GENOMIC DNA]</scope>
    <source>
        <strain evidence="3 4">MrB4</strain>
    </source>
</reference>
<proteinExistence type="inferred from homology"/>
<dbReference type="PROSITE" id="PS51257">
    <property type="entry name" value="PROKAR_LIPOPROTEIN"/>
    <property type="match status" value="1"/>
</dbReference>
<comment type="similarity">
    <text evidence="1">Belongs to the nucleoside-specific channel-forming outer membrane porin (Tsx) (TC 1.B.10) family.</text>
</comment>
<dbReference type="KEGG" id="poj:PtoMrB4_35700"/>
<dbReference type="GeneID" id="57398789"/>
<protein>
    <recommendedName>
        <fullName evidence="5">Nucleoside-specific outer membrane channel protein Tsx</fullName>
    </recommendedName>
</protein>
<accession>A0A679GGH4</accession>
<dbReference type="RefSeq" id="WP_172434105.1">
    <property type="nucleotide sequence ID" value="NZ_AP022642.1"/>
</dbReference>
<evidence type="ECO:0000256" key="1">
    <source>
        <dbReference type="ARBA" id="ARBA00008728"/>
    </source>
</evidence>
<dbReference type="EMBL" id="AP022642">
    <property type="protein sequence ID" value="BCA29593.1"/>
    <property type="molecule type" value="Genomic_DNA"/>
</dbReference>
<evidence type="ECO:0008006" key="5">
    <source>
        <dbReference type="Google" id="ProtNLM"/>
    </source>
</evidence>
<evidence type="ECO:0000313" key="3">
    <source>
        <dbReference type="EMBL" id="BCA29593.1"/>
    </source>
</evidence>
<keyword evidence="2" id="KW-0732">Signal</keyword>
<sequence>MRTKLLPASLALATGLLACNQALADGPLLWQNNSVTYLYGQDFKVNPEIQQTFTFEHASGWTWGDLFFFVDQINYNGKADANAGNNTYYGEISPRLSFGKLFDQKIAFGPVTDVLLAATYERGENRNQNYLLGPGFDLALPGFDYFQLNFYYRKPDGITKNPSGQWQVTPVWSYTVPVGKSDILIDGFMDWVWNNKDATTNRPNDLHANLHFNPQIKYDLGKALDLGAKQLYVGVEYDYWSNKYGIDDNSFLGDKILGGTDQNTASLLVKVHF</sequence>
<evidence type="ECO:0000256" key="2">
    <source>
        <dbReference type="SAM" id="SignalP"/>
    </source>
</evidence>
<dbReference type="InterPro" id="IPR036777">
    <property type="entry name" value="Channel_Tsx-like_sf"/>
</dbReference>
<organism evidence="3 4">
    <name type="scientific">Metapseudomonas otitidis</name>
    <dbReference type="NCBI Taxonomy" id="319939"/>
    <lineage>
        <taxon>Bacteria</taxon>
        <taxon>Pseudomonadati</taxon>
        <taxon>Pseudomonadota</taxon>
        <taxon>Gammaproteobacteria</taxon>
        <taxon>Pseudomonadales</taxon>
        <taxon>Pseudomonadaceae</taxon>
        <taxon>Metapseudomonas</taxon>
    </lineage>
</organism>
<dbReference type="Pfam" id="PF03502">
    <property type="entry name" value="Channel_Tsx"/>
    <property type="match status" value="1"/>
</dbReference>
<dbReference type="GO" id="GO:0009279">
    <property type="term" value="C:cell outer membrane"/>
    <property type="evidence" value="ECO:0007669"/>
    <property type="project" value="InterPro"/>
</dbReference>
<name>A0A679GGH4_9GAMM</name>
<gene>
    <name evidence="3" type="ORF">PtoMrB4_35700</name>
</gene>
<feature type="chain" id="PRO_5025515699" description="Nucleoside-specific outer membrane channel protein Tsx" evidence="2">
    <location>
        <begin position="25"/>
        <end position="273"/>
    </location>
</feature>